<dbReference type="RefSeq" id="WP_306734983.1">
    <property type="nucleotide sequence ID" value="NZ_JANHAX010000002.1"/>
</dbReference>
<dbReference type="AlphaFoldDB" id="A0AAE3WBQ9"/>
<dbReference type="Pfam" id="PF06240">
    <property type="entry name" value="COXG"/>
    <property type="match status" value="1"/>
</dbReference>
<reference evidence="2" key="1">
    <citation type="submission" date="2022-07" db="EMBL/GenBank/DDBJ databases">
        <authorList>
            <person name="Otstavnykh N."/>
            <person name="Isaeva M."/>
            <person name="Bystritskaya E."/>
        </authorList>
    </citation>
    <scope>NUCLEOTIDE SEQUENCE</scope>
    <source>
        <strain evidence="2">KCTC 52189</strain>
    </source>
</reference>
<reference evidence="2" key="2">
    <citation type="submission" date="2023-02" db="EMBL/GenBank/DDBJ databases">
        <title>'Rhodoalgimonas zhirmunskyi' gen. nov., isolated from a red alga.</title>
        <authorList>
            <person name="Nedashkovskaya O.I."/>
            <person name="Otstavnykh N.Y."/>
            <person name="Bystritskaya E.P."/>
            <person name="Balabanova L.A."/>
            <person name="Isaeva M.P."/>
        </authorList>
    </citation>
    <scope>NUCLEOTIDE SEQUENCE</scope>
    <source>
        <strain evidence="2">KCTC 52189</strain>
    </source>
</reference>
<evidence type="ECO:0000256" key="1">
    <source>
        <dbReference type="SAM" id="MobiDB-lite"/>
    </source>
</evidence>
<dbReference type="InterPro" id="IPR010419">
    <property type="entry name" value="CO_DH_gsu"/>
</dbReference>
<dbReference type="Proteomes" id="UP001226762">
    <property type="component" value="Unassembled WGS sequence"/>
</dbReference>
<dbReference type="PANTHER" id="PTHR38588:SF1">
    <property type="entry name" value="BLL0334 PROTEIN"/>
    <property type="match status" value="1"/>
</dbReference>
<name>A0AAE3WBQ9_9RHOB</name>
<protein>
    <submittedName>
        <fullName evidence="2">Carbon monoxide dehydrogenase subunit G</fullName>
    </submittedName>
</protein>
<dbReference type="SUPFAM" id="SSF55961">
    <property type="entry name" value="Bet v1-like"/>
    <property type="match status" value="1"/>
</dbReference>
<evidence type="ECO:0000313" key="2">
    <source>
        <dbReference type="EMBL" id="MDQ2089714.1"/>
    </source>
</evidence>
<dbReference type="CDD" id="cd05018">
    <property type="entry name" value="CoxG"/>
    <property type="match status" value="1"/>
</dbReference>
<dbReference type="EMBL" id="JANHAX010000002">
    <property type="protein sequence ID" value="MDQ2089714.1"/>
    <property type="molecule type" value="Genomic_DNA"/>
</dbReference>
<dbReference type="InterPro" id="IPR023393">
    <property type="entry name" value="START-like_dom_sf"/>
</dbReference>
<organism evidence="2 3">
    <name type="scientific">Marimonas arenosa</name>
    <dbReference type="NCBI Taxonomy" id="1795305"/>
    <lineage>
        <taxon>Bacteria</taxon>
        <taxon>Pseudomonadati</taxon>
        <taxon>Pseudomonadota</taxon>
        <taxon>Alphaproteobacteria</taxon>
        <taxon>Rhodobacterales</taxon>
        <taxon>Paracoccaceae</taxon>
        <taxon>Marimonas</taxon>
    </lineage>
</organism>
<dbReference type="PANTHER" id="PTHR38588">
    <property type="entry name" value="BLL0334 PROTEIN"/>
    <property type="match status" value="1"/>
</dbReference>
<sequence>MHMSDSREITADRETVWAALLSREVLKECVPGCQEMTGSPEEGFEATVVQKVGPVKATFKGGVTLSDIIDGESLTLTGEGKGGAAGFAKGGAKVSLADGEDGKTVLTYDVDAKVGGKLAQLGSRIIDGFAKKMADQFFTRFQEAVEGPSETEGGTDAPEEGGQKKGWFKRVLSR</sequence>
<gene>
    <name evidence="2" type="ORF">NO357_07370</name>
</gene>
<proteinExistence type="predicted"/>
<dbReference type="Gene3D" id="3.30.530.20">
    <property type="match status" value="1"/>
</dbReference>
<accession>A0AAE3WBQ9</accession>
<evidence type="ECO:0000313" key="3">
    <source>
        <dbReference type="Proteomes" id="UP001226762"/>
    </source>
</evidence>
<feature type="region of interest" description="Disordered" evidence="1">
    <location>
        <begin position="144"/>
        <end position="174"/>
    </location>
</feature>
<comment type="caution">
    <text evidence="2">The sequence shown here is derived from an EMBL/GenBank/DDBJ whole genome shotgun (WGS) entry which is preliminary data.</text>
</comment>
<keyword evidence="3" id="KW-1185">Reference proteome</keyword>